<evidence type="ECO:0000313" key="7">
    <source>
        <dbReference type="Proteomes" id="UP001465755"/>
    </source>
</evidence>
<dbReference type="PANTHER" id="PTHR43343">
    <property type="entry name" value="PEPTIDASE S12"/>
    <property type="match status" value="1"/>
</dbReference>
<dbReference type="InterPro" id="IPR001940">
    <property type="entry name" value="Peptidase_S1C"/>
</dbReference>
<dbReference type="InterPro" id="IPR039382">
    <property type="entry name" value="DEGP1/8_PDZ_dom"/>
</dbReference>
<evidence type="ECO:0000256" key="3">
    <source>
        <dbReference type="ARBA" id="ARBA00022801"/>
    </source>
</evidence>
<comment type="similarity">
    <text evidence="1">Belongs to the peptidase S1C family.</text>
</comment>
<dbReference type="EMBL" id="JALJOQ010000043">
    <property type="protein sequence ID" value="KAK9805437.1"/>
    <property type="molecule type" value="Genomic_DNA"/>
</dbReference>
<dbReference type="InterPro" id="IPR001478">
    <property type="entry name" value="PDZ"/>
</dbReference>
<dbReference type="Proteomes" id="UP001465755">
    <property type="component" value="Unassembled WGS sequence"/>
</dbReference>
<dbReference type="Gene3D" id="3.90.1200.10">
    <property type="match status" value="1"/>
</dbReference>
<dbReference type="Gene3D" id="2.40.10.10">
    <property type="entry name" value="Trypsin-like serine proteases"/>
    <property type="match status" value="2"/>
</dbReference>
<protein>
    <recommendedName>
        <fullName evidence="5">PDZ domain-containing protein</fullName>
    </recommendedName>
</protein>
<evidence type="ECO:0000313" key="6">
    <source>
        <dbReference type="EMBL" id="KAK9805437.1"/>
    </source>
</evidence>
<name>A0AAW1PBL6_9CHLO</name>
<sequence>MNPPCVNVIVDVKRLIKDPVKTLLPILSEIPGWELASEQSIEAKQLCGAMTNIIYKCTLKVTDEPVLVRIFGGDEGLFSREDEIRIFAAVAHAGLGPQLRASFLNGRVEEFLLDGNLSANQMKTPKVCACVGAAVACFHFTSLPRLPVEKTRNPVPIVWPRIRAWGKIVHQLCSQAELEKYQLVNVQEEINKLERDLKEGHPTWLGFCHNDLQYGNMLLHTATPLSLNEDKVRSAASYEAAIAAESVADDFDDAQSLSGFSVDGGSPRARSPARGSSLEPRAGSSLEPALSDEVEAEREDTVFDLKSKNRLSIRLIDYEYAGYNPVAYDMANHWCEYAADYHTDTPHKLDYRRLPDKTMQLVFVRAYVNAVLALQQHAHPENLTRHDGRPAASDIVSRDMARTLRLRHSFGRSIDHHFHYPRQLSPEPSLEPPDPPGEVSDAPHGAQHDSAPSMRLKPDECVLAAAVTVSAVERCAGWHHGTFDPCRRHRRHGAQNCRGRAEACDQSTADAQPAAFERRSLLAAALCTQILEVQQQHPAAAYALQDVTPAVAPASPLTAREQAIIDIFERVAPAVVNVFDIGLQGGGRSLSVDAPEGNGTGFIWDSEGHVVTNYHVLATTLTRLPAKLQLQGRPSADASKPPGPKVARVAVLGADGFSDSYDGFLVGSDRSKDLAVLKLFLPEGKARPVQLGESSGLRIGQQCLAVGNPFGFDHSLSTGVISGLNREIASPAGPVITGGIQSDAAINPGNSGGPMLDSSGRVVGVNTAIFTNTGASAGIGFAIPIDAVRRVVPQLIQYGHVVRPALNVQVASDQVAQALKVRRGAMIQSVPSNSAAAKAGLLPTRRGLTGVVAGDVIIGVNDMPINSGRELSGVLEGFQLGEQVALQVLRGNDKVKISLRLEEEGAA</sequence>
<dbReference type="Gene3D" id="2.30.42.10">
    <property type="match status" value="1"/>
</dbReference>
<comment type="caution">
    <text evidence="6">The sequence shown here is derived from an EMBL/GenBank/DDBJ whole genome shotgun (WGS) entry which is preliminary data.</text>
</comment>
<evidence type="ECO:0000256" key="2">
    <source>
        <dbReference type="ARBA" id="ARBA00022670"/>
    </source>
</evidence>
<dbReference type="Gene3D" id="3.30.200.20">
    <property type="entry name" value="Phosphorylase Kinase, domain 1"/>
    <property type="match status" value="1"/>
</dbReference>
<dbReference type="SUPFAM" id="SSF50494">
    <property type="entry name" value="Trypsin-like serine proteases"/>
    <property type="match status" value="1"/>
</dbReference>
<keyword evidence="2" id="KW-0645">Protease</keyword>
<reference evidence="6 7" key="1">
    <citation type="journal article" date="2024" name="Nat. Commun.">
        <title>Phylogenomics reveals the evolutionary origins of lichenization in chlorophyte algae.</title>
        <authorList>
            <person name="Puginier C."/>
            <person name="Libourel C."/>
            <person name="Otte J."/>
            <person name="Skaloud P."/>
            <person name="Haon M."/>
            <person name="Grisel S."/>
            <person name="Petersen M."/>
            <person name="Berrin J.G."/>
            <person name="Delaux P.M."/>
            <person name="Dal Grande F."/>
            <person name="Keller J."/>
        </authorList>
    </citation>
    <scope>NUCLEOTIDE SEQUENCE [LARGE SCALE GENOMIC DNA]</scope>
    <source>
        <strain evidence="6 7">SAG 2036</strain>
    </source>
</reference>
<dbReference type="InterPro" id="IPR043504">
    <property type="entry name" value="Peptidase_S1_PA_chymotrypsin"/>
</dbReference>
<dbReference type="Pfam" id="PF13365">
    <property type="entry name" value="Trypsin_2"/>
    <property type="match status" value="1"/>
</dbReference>
<organism evidence="6 7">
    <name type="scientific">Symbiochloris irregularis</name>
    <dbReference type="NCBI Taxonomy" id="706552"/>
    <lineage>
        <taxon>Eukaryota</taxon>
        <taxon>Viridiplantae</taxon>
        <taxon>Chlorophyta</taxon>
        <taxon>core chlorophytes</taxon>
        <taxon>Trebouxiophyceae</taxon>
        <taxon>Trebouxiales</taxon>
        <taxon>Trebouxiaceae</taxon>
        <taxon>Symbiochloris</taxon>
    </lineage>
</organism>
<proteinExistence type="inferred from homology"/>
<gene>
    <name evidence="6" type="ORF">WJX73_006736</name>
</gene>
<dbReference type="PANTHER" id="PTHR43343:SF3">
    <property type="entry name" value="PROTEASE DO-LIKE 8, CHLOROPLASTIC"/>
    <property type="match status" value="1"/>
</dbReference>
<dbReference type="InterPro" id="IPR051201">
    <property type="entry name" value="Chloro_Bact_Ser_Proteases"/>
</dbReference>
<dbReference type="InterPro" id="IPR036034">
    <property type="entry name" value="PDZ_sf"/>
</dbReference>
<feature type="domain" description="PDZ" evidence="5">
    <location>
        <begin position="821"/>
        <end position="900"/>
    </location>
</feature>
<evidence type="ECO:0000256" key="1">
    <source>
        <dbReference type="ARBA" id="ARBA00010541"/>
    </source>
</evidence>
<feature type="region of interest" description="Disordered" evidence="4">
    <location>
        <begin position="258"/>
        <end position="295"/>
    </location>
</feature>
<dbReference type="Pfam" id="PF01633">
    <property type="entry name" value="Choline_kinase"/>
    <property type="match status" value="1"/>
</dbReference>
<dbReference type="SUPFAM" id="SSF50156">
    <property type="entry name" value="PDZ domain-like"/>
    <property type="match status" value="1"/>
</dbReference>
<dbReference type="Pfam" id="PF13180">
    <property type="entry name" value="PDZ_2"/>
    <property type="match status" value="1"/>
</dbReference>
<keyword evidence="3" id="KW-0378">Hydrolase</keyword>
<evidence type="ECO:0000259" key="5">
    <source>
        <dbReference type="Pfam" id="PF13180"/>
    </source>
</evidence>
<dbReference type="GO" id="GO:0006508">
    <property type="term" value="P:proteolysis"/>
    <property type="evidence" value="ECO:0007669"/>
    <property type="project" value="UniProtKB-KW"/>
</dbReference>
<dbReference type="AlphaFoldDB" id="A0AAW1PBL6"/>
<feature type="compositionally biased region" description="Low complexity" evidence="4">
    <location>
        <begin position="264"/>
        <end position="277"/>
    </location>
</feature>
<feature type="region of interest" description="Disordered" evidence="4">
    <location>
        <begin position="421"/>
        <end position="454"/>
    </location>
</feature>
<dbReference type="InterPro" id="IPR011009">
    <property type="entry name" value="Kinase-like_dom_sf"/>
</dbReference>
<evidence type="ECO:0000256" key="4">
    <source>
        <dbReference type="SAM" id="MobiDB-lite"/>
    </source>
</evidence>
<dbReference type="GO" id="GO:0004252">
    <property type="term" value="F:serine-type endopeptidase activity"/>
    <property type="evidence" value="ECO:0007669"/>
    <property type="project" value="InterPro"/>
</dbReference>
<dbReference type="CDD" id="cd00990">
    <property type="entry name" value="cpPDZ_AtDEGP1-like"/>
    <property type="match status" value="1"/>
</dbReference>
<accession>A0AAW1PBL6</accession>
<keyword evidence="7" id="KW-1185">Reference proteome</keyword>
<dbReference type="InterPro" id="IPR009003">
    <property type="entry name" value="Peptidase_S1_PA"/>
</dbReference>
<dbReference type="SUPFAM" id="SSF56112">
    <property type="entry name" value="Protein kinase-like (PK-like)"/>
    <property type="match status" value="1"/>
</dbReference>
<dbReference type="PRINTS" id="PR00834">
    <property type="entry name" value="PROTEASES2C"/>
</dbReference>